<name>A0A0F9L4F0_9ZZZZ</name>
<sequence>MSDCSRCEHPYDKVKMFDPKKKEDKPSPFLKQVVDGIVYSCTYNDGILYQCGCIFHGNITY</sequence>
<dbReference type="AlphaFoldDB" id="A0A0F9L4F0"/>
<reference evidence="1" key="1">
    <citation type="journal article" date="2015" name="Nature">
        <title>Complex archaea that bridge the gap between prokaryotes and eukaryotes.</title>
        <authorList>
            <person name="Spang A."/>
            <person name="Saw J.H."/>
            <person name="Jorgensen S.L."/>
            <person name="Zaremba-Niedzwiedzka K."/>
            <person name="Martijn J."/>
            <person name="Lind A.E."/>
            <person name="van Eijk R."/>
            <person name="Schleper C."/>
            <person name="Guy L."/>
            <person name="Ettema T.J."/>
        </authorList>
    </citation>
    <scope>NUCLEOTIDE SEQUENCE</scope>
</reference>
<comment type="caution">
    <text evidence="1">The sequence shown here is derived from an EMBL/GenBank/DDBJ whole genome shotgun (WGS) entry which is preliminary data.</text>
</comment>
<protein>
    <submittedName>
        <fullName evidence="1">Uncharacterized protein</fullName>
    </submittedName>
</protein>
<organism evidence="1">
    <name type="scientific">marine sediment metagenome</name>
    <dbReference type="NCBI Taxonomy" id="412755"/>
    <lineage>
        <taxon>unclassified sequences</taxon>
        <taxon>metagenomes</taxon>
        <taxon>ecological metagenomes</taxon>
    </lineage>
</organism>
<dbReference type="EMBL" id="LAZR01012024">
    <property type="protein sequence ID" value="KKM46868.1"/>
    <property type="molecule type" value="Genomic_DNA"/>
</dbReference>
<proteinExistence type="predicted"/>
<gene>
    <name evidence="1" type="ORF">LCGC14_1559210</name>
</gene>
<evidence type="ECO:0000313" key="1">
    <source>
        <dbReference type="EMBL" id="KKM46868.1"/>
    </source>
</evidence>
<accession>A0A0F9L4F0</accession>